<name>A0A453C997_AEGTS</name>
<keyword evidence="2" id="KW-0804">Transcription</keyword>
<dbReference type="GO" id="GO:0017025">
    <property type="term" value="F:TBP-class protein binding"/>
    <property type="evidence" value="ECO:0007669"/>
    <property type="project" value="TreeGrafter"/>
</dbReference>
<dbReference type="EnsemblPlants" id="AET2Gv20776600.1">
    <property type="protein sequence ID" value="AET2Gv20776600.1"/>
    <property type="gene ID" value="AET2Gv20776600"/>
</dbReference>
<dbReference type="PANTHER" id="PTHR11618:SF67">
    <property type="entry name" value="TRANSCRIPTION FACTOR TFIIB CYCLIN-LIKE DOMAIN-CONTAINING PROTEIN"/>
    <property type="match status" value="1"/>
</dbReference>
<reference evidence="3" key="5">
    <citation type="journal article" date="2021" name="G3 (Bethesda)">
        <title>Aegilops tauschii genome assembly Aet v5.0 features greater sequence contiguity and improved annotation.</title>
        <authorList>
            <person name="Wang L."/>
            <person name="Zhu T."/>
            <person name="Rodriguez J.C."/>
            <person name="Deal K.R."/>
            <person name="Dubcovsky J."/>
            <person name="McGuire P.E."/>
            <person name="Lux T."/>
            <person name="Spannagl M."/>
            <person name="Mayer K.F.X."/>
            <person name="Baldrich P."/>
            <person name="Meyers B.C."/>
            <person name="Huo N."/>
            <person name="Gu Y.Q."/>
            <person name="Zhou H."/>
            <person name="Devos K.M."/>
            <person name="Bennetzen J.L."/>
            <person name="Unver T."/>
            <person name="Budak H."/>
            <person name="Gulick P.J."/>
            <person name="Galiba G."/>
            <person name="Kalapos B."/>
            <person name="Nelson D.R."/>
            <person name="Li P."/>
            <person name="You F.M."/>
            <person name="Luo M.C."/>
            <person name="Dvorak J."/>
        </authorList>
    </citation>
    <scope>NUCLEOTIDE SEQUENCE [LARGE SCALE GENOMIC DNA]</scope>
    <source>
        <strain evidence="3">cv. AL8/78</strain>
    </source>
</reference>
<reference evidence="3" key="3">
    <citation type="journal article" date="2017" name="Nature">
        <title>Genome sequence of the progenitor of the wheat D genome Aegilops tauschii.</title>
        <authorList>
            <person name="Luo M.C."/>
            <person name="Gu Y.Q."/>
            <person name="Puiu D."/>
            <person name="Wang H."/>
            <person name="Twardziok S.O."/>
            <person name="Deal K.R."/>
            <person name="Huo N."/>
            <person name="Zhu T."/>
            <person name="Wang L."/>
            <person name="Wang Y."/>
            <person name="McGuire P.E."/>
            <person name="Liu S."/>
            <person name="Long H."/>
            <person name="Ramasamy R.K."/>
            <person name="Rodriguez J.C."/>
            <person name="Van S.L."/>
            <person name="Yuan L."/>
            <person name="Wang Z."/>
            <person name="Xia Z."/>
            <person name="Xiao L."/>
            <person name="Anderson O.D."/>
            <person name="Ouyang S."/>
            <person name="Liang Y."/>
            <person name="Zimin A.V."/>
            <person name="Pertea G."/>
            <person name="Qi P."/>
            <person name="Bennetzen J.L."/>
            <person name="Dai X."/>
            <person name="Dawson M.W."/>
            <person name="Muller H.G."/>
            <person name="Kugler K."/>
            <person name="Rivarola-Duarte L."/>
            <person name="Spannagl M."/>
            <person name="Mayer K.F.X."/>
            <person name="Lu F.H."/>
            <person name="Bevan M.W."/>
            <person name="Leroy P."/>
            <person name="Li P."/>
            <person name="You F.M."/>
            <person name="Sun Q."/>
            <person name="Liu Z."/>
            <person name="Lyons E."/>
            <person name="Wicker T."/>
            <person name="Salzberg S.L."/>
            <person name="Devos K.M."/>
            <person name="Dvorak J."/>
        </authorList>
    </citation>
    <scope>NUCLEOTIDE SEQUENCE [LARGE SCALE GENOMIC DNA]</scope>
    <source>
        <strain evidence="3">cv. AL8/78</strain>
    </source>
</reference>
<evidence type="ECO:0000313" key="3">
    <source>
        <dbReference type="EnsemblPlants" id="AET2Gv20776600.1"/>
    </source>
</evidence>
<dbReference type="GO" id="GO:0097550">
    <property type="term" value="C:transcription preinitiation complex"/>
    <property type="evidence" value="ECO:0007669"/>
    <property type="project" value="TreeGrafter"/>
</dbReference>
<evidence type="ECO:0000313" key="4">
    <source>
        <dbReference type="Proteomes" id="UP000015105"/>
    </source>
</evidence>
<dbReference type="Gene3D" id="1.10.472.10">
    <property type="entry name" value="Cyclin-like"/>
    <property type="match status" value="1"/>
</dbReference>
<dbReference type="InterPro" id="IPR000812">
    <property type="entry name" value="TFIIB"/>
</dbReference>
<reference evidence="3" key="4">
    <citation type="submission" date="2019-03" db="UniProtKB">
        <authorList>
            <consortium name="EnsemblPlants"/>
        </authorList>
    </citation>
    <scope>IDENTIFICATION</scope>
</reference>
<sequence length="243" mass="25616">FTDIDIPTEYSSNHGRLRLAMEPMLAEVRAANEDMLYSLYFPAGGRAPTAAAVDCVCLDYLSCRECECILGDSFLAIELAVLKKQRIDHTSIPAARVQLQIGHVAEGSRTAVSGMSSEQLVPGSHLPSDGVESSDVAAGMADRLVPGSDQPSDGVRGSDAAISSMAVRLGPVSHPTPSHGIKGFEEAISDMAARLGLAATIGERAKEVFKKMDDAKAWPRSLGRSRGPLAYAACLSIACRADG</sequence>
<keyword evidence="4" id="KW-1185">Reference proteome</keyword>
<dbReference type="Gramene" id="AET2Gv20776600.1">
    <property type="protein sequence ID" value="AET2Gv20776600.1"/>
    <property type="gene ID" value="AET2Gv20776600"/>
</dbReference>
<dbReference type="Proteomes" id="UP000015105">
    <property type="component" value="Chromosome 2D"/>
</dbReference>
<reference evidence="4" key="1">
    <citation type="journal article" date="2014" name="Science">
        <title>Ancient hybridizations among the ancestral genomes of bread wheat.</title>
        <authorList>
            <consortium name="International Wheat Genome Sequencing Consortium,"/>
            <person name="Marcussen T."/>
            <person name="Sandve S.R."/>
            <person name="Heier L."/>
            <person name="Spannagl M."/>
            <person name="Pfeifer M."/>
            <person name="Jakobsen K.S."/>
            <person name="Wulff B.B."/>
            <person name="Steuernagel B."/>
            <person name="Mayer K.F."/>
            <person name="Olsen O.A."/>
        </authorList>
    </citation>
    <scope>NUCLEOTIDE SEQUENCE [LARGE SCALE GENOMIC DNA]</scope>
    <source>
        <strain evidence="4">cv. AL8/78</strain>
    </source>
</reference>
<dbReference type="AlphaFoldDB" id="A0A453C997"/>
<evidence type="ECO:0000256" key="2">
    <source>
        <dbReference type="ARBA" id="ARBA00023163"/>
    </source>
</evidence>
<organism evidence="3 4">
    <name type="scientific">Aegilops tauschii subsp. strangulata</name>
    <name type="common">Goatgrass</name>
    <dbReference type="NCBI Taxonomy" id="200361"/>
    <lineage>
        <taxon>Eukaryota</taxon>
        <taxon>Viridiplantae</taxon>
        <taxon>Streptophyta</taxon>
        <taxon>Embryophyta</taxon>
        <taxon>Tracheophyta</taxon>
        <taxon>Spermatophyta</taxon>
        <taxon>Magnoliopsida</taxon>
        <taxon>Liliopsida</taxon>
        <taxon>Poales</taxon>
        <taxon>Poaceae</taxon>
        <taxon>BOP clade</taxon>
        <taxon>Pooideae</taxon>
        <taxon>Triticodae</taxon>
        <taxon>Triticeae</taxon>
        <taxon>Triticinae</taxon>
        <taxon>Aegilops</taxon>
    </lineage>
</organism>
<dbReference type="GO" id="GO:0005634">
    <property type="term" value="C:nucleus"/>
    <property type="evidence" value="ECO:0007669"/>
    <property type="project" value="TreeGrafter"/>
</dbReference>
<keyword evidence="1" id="KW-0805">Transcription regulation</keyword>
<dbReference type="PANTHER" id="PTHR11618">
    <property type="entry name" value="TRANSCRIPTION INITIATION FACTOR IIB-RELATED"/>
    <property type="match status" value="1"/>
</dbReference>
<dbReference type="GO" id="GO:0070897">
    <property type="term" value="P:transcription preinitiation complex assembly"/>
    <property type="evidence" value="ECO:0007669"/>
    <property type="project" value="InterPro"/>
</dbReference>
<evidence type="ECO:0000256" key="1">
    <source>
        <dbReference type="ARBA" id="ARBA00023015"/>
    </source>
</evidence>
<reference evidence="4" key="2">
    <citation type="journal article" date="2017" name="Nat. Plants">
        <title>The Aegilops tauschii genome reveals multiple impacts of transposons.</title>
        <authorList>
            <person name="Zhao G."/>
            <person name="Zou C."/>
            <person name="Li K."/>
            <person name="Wang K."/>
            <person name="Li T."/>
            <person name="Gao L."/>
            <person name="Zhang X."/>
            <person name="Wang H."/>
            <person name="Yang Z."/>
            <person name="Liu X."/>
            <person name="Jiang W."/>
            <person name="Mao L."/>
            <person name="Kong X."/>
            <person name="Jiao Y."/>
            <person name="Jia J."/>
        </authorList>
    </citation>
    <scope>NUCLEOTIDE SEQUENCE [LARGE SCALE GENOMIC DNA]</scope>
    <source>
        <strain evidence="4">cv. AL8/78</strain>
    </source>
</reference>
<protein>
    <submittedName>
        <fullName evidence="3">Uncharacterized protein</fullName>
    </submittedName>
</protein>
<dbReference type="STRING" id="200361.A0A453C997"/>
<accession>A0A453C997</accession>
<proteinExistence type="predicted"/>